<proteinExistence type="predicted"/>
<feature type="domain" description="YdbS-like PH" evidence="2">
    <location>
        <begin position="81"/>
        <end position="156"/>
    </location>
</feature>
<evidence type="ECO:0000313" key="4">
    <source>
        <dbReference type="Proteomes" id="UP001430954"/>
    </source>
</evidence>
<dbReference type="Pfam" id="PF03703">
    <property type="entry name" value="bPH_2"/>
    <property type="match status" value="1"/>
</dbReference>
<dbReference type="PANTHER" id="PTHR34473:SF3">
    <property type="entry name" value="TRANSMEMBRANE PROTEIN-RELATED"/>
    <property type="match status" value="1"/>
</dbReference>
<feature type="transmembrane region" description="Helical" evidence="1">
    <location>
        <begin position="49"/>
        <end position="74"/>
    </location>
</feature>
<accession>A0ABS7T306</accession>
<feature type="transmembrane region" description="Helical" evidence="1">
    <location>
        <begin position="21"/>
        <end position="43"/>
    </location>
</feature>
<keyword evidence="1" id="KW-0472">Membrane</keyword>
<evidence type="ECO:0000256" key="1">
    <source>
        <dbReference type="SAM" id="Phobius"/>
    </source>
</evidence>
<evidence type="ECO:0000259" key="2">
    <source>
        <dbReference type="Pfam" id="PF03703"/>
    </source>
</evidence>
<gene>
    <name evidence="3" type="ORF">K6753_01665</name>
</gene>
<comment type="caution">
    <text evidence="3">The sequence shown here is derived from an EMBL/GenBank/DDBJ whole genome shotgun (WGS) entry which is preliminary data.</text>
</comment>
<dbReference type="InterPro" id="IPR005182">
    <property type="entry name" value="YdbS-like_PH"/>
</dbReference>
<evidence type="ECO:0000313" key="3">
    <source>
        <dbReference type="EMBL" id="MBZ4038243.1"/>
    </source>
</evidence>
<sequence>MPGHGGDPSPAWQPLPARARTLFLAGTTLPLVVPITVAAAVVGELVEDWLFAGASWATAAAALVLTLAFGLWWGGKRHAYTAWRHDDDGLAVRRGRLWRNETRVPASRVQHLDVKHGPWQRRRGLATLVVHTAGTRNSAVTVPHLDAADAERLRDALARQIETDD</sequence>
<protein>
    <submittedName>
        <fullName evidence="3">PH domain-containing protein</fullName>
    </submittedName>
</protein>
<keyword evidence="1" id="KW-0812">Transmembrane</keyword>
<reference evidence="3 4" key="1">
    <citation type="submission" date="2021-09" db="EMBL/GenBank/DDBJ databases">
        <title>Lysobacter sp. 13A isolated from the river sediment.</title>
        <authorList>
            <person name="Liu H."/>
            <person name="Li S."/>
            <person name="Mao S."/>
        </authorList>
    </citation>
    <scope>NUCLEOTIDE SEQUENCE [LARGE SCALE GENOMIC DNA]</scope>
    <source>
        <strain evidence="3 4">13A</strain>
    </source>
</reference>
<dbReference type="Proteomes" id="UP001430954">
    <property type="component" value="Unassembled WGS sequence"/>
</dbReference>
<keyword evidence="1" id="KW-1133">Transmembrane helix</keyword>
<name>A0ABS7T306_9GAMM</name>
<dbReference type="PANTHER" id="PTHR34473">
    <property type="entry name" value="UPF0699 TRANSMEMBRANE PROTEIN YDBS"/>
    <property type="match status" value="1"/>
</dbReference>
<organism evidence="3 4">
    <name type="scientific">Novilysobacter selenitireducens</name>
    <dbReference type="NCBI Taxonomy" id="2872639"/>
    <lineage>
        <taxon>Bacteria</taxon>
        <taxon>Pseudomonadati</taxon>
        <taxon>Pseudomonadota</taxon>
        <taxon>Gammaproteobacteria</taxon>
        <taxon>Lysobacterales</taxon>
        <taxon>Lysobacteraceae</taxon>
        <taxon>Novilysobacter</taxon>
    </lineage>
</organism>
<dbReference type="EMBL" id="JAINZW010000001">
    <property type="protein sequence ID" value="MBZ4038243.1"/>
    <property type="molecule type" value="Genomic_DNA"/>
</dbReference>
<keyword evidence="4" id="KW-1185">Reference proteome</keyword>